<organism evidence="9 10">
    <name type="scientific">Cyclobacterium jeungdonense</name>
    <dbReference type="NCBI Taxonomy" id="708087"/>
    <lineage>
        <taxon>Bacteria</taxon>
        <taxon>Pseudomonadati</taxon>
        <taxon>Bacteroidota</taxon>
        <taxon>Cytophagia</taxon>
        <taxon>Cytophagales</taxon>
        <taxon>Cyclobacteriaceae</taxon>
        <taxon>Cyclobacterium</taxon>
    </lineage>
</organism>
<dbReference type="Pfam" id="PF17768">
    <property type="entry name" value="RecJ_OB"/>
    <property type="match status" value="1"/>
</dbReference>
<keyword evidence="3" id="KW-0540">Nuclease</keyword>
<evidence type="ECO:0000256" key="2">
    <source>
        <dbReference type="ARBA" id="ARBA00019841"/>
    </source>
</evidence>
<dbReference type="Pfam" id="PF02272">
    <property type="entry name" value="DHHA1"/>
    <property type="match status" value="1"/>
</dbReference>
<feature type="domain" description="DDH" evidence="6">
    <location>
        <begin position="81"/>
        <end position="230"/>
    </location>
</feature>
<dbReference type="Proteomes" id="UP001236663">
    <property type="component" value="Unassembled WGS sequence"/>
</dbReference>
<comment type="caution">
    <text evidence="9">The sequence shown here is derived from an EMBL/GenBank/DDBJ whole genome shotgun (WGS) entry which is preliminary data.</text>
</comment>
<evidence type="ECO:0000256" key="4">
    <source>
        <dbReference type="ARBA" id="ARBA00022801"/>
    </source>
</evidence>
<dbReference type="InterPro" id="IPR038763">
    <property type="entry name" value="DHH_sf"/>
</dbReference>
<keyword evidence="10" id="KW-1185">Reference proteome</keyword>
<evidence type="ECO:0000259" key="6">
    <source>
        <dbReference type="Pfam" id="PF01368"/>
    </source>
</evidence>
<gene>
    <name evidence="9" type="primary">recJ</name>
    <name evidence="9" type="ORF">QWZ15_09345</name>
</gene>
<proteinExistence type="inferred from homology"/>
<dbReference type="Gene3D" id="3.10.310.30">
    <property type="match status" value="1"/>
</dbReference>
<dbReference type="InterPro" id="IPR003156">
    <property type="entry name" value="DHHA1_dom"/>
</dbReference>
<dbReference type="InterPro" id="IPR004610">
    <property type="entry name" value="RecJ"/>
</dbReference>
<dbReference type="Gene3D" id="3.90.1640.30">
    <property type="match status" value="1"/>
</dbReference>
<dbReference type="NCBIfam" id="TIGR00644">
    <property type="entry name" value="recJ"/>
    <property type="match status" value="1"/>
</dbReference>
<dbReference type="InterPro" id="IPR051673">
    <property type="entry name" value="SSDNA_exonuclease_RecJ"/>
</dbReference>
<evidence type="ECO:0000313" key="10">
    <source>
        <dbReference type="Proteomes" id="UP001236663"/>
    </source>
</evidence>
<dbReference type="SUPFAM" id="SSF64182">
    <property type="entry name" value="DHH phosphoesterases"/>
    <property type="match status" value="1"/>
</dbReference>
<feature type="domain" description="DHHA1" evidence="7">
    <location>
        <begin position="352"/>
        <end position="442"/>
    </location>
</feature>
<keyword evidence="5 9" id="KW-0269">Exonuclease</keyword>
<evidence type="ECO:0000259" key="7">
    <source>
        <dbReference type="Pfam" id="PF02272"/>
    </source>
</evidence>
<evidence type="ECO:0000256" key="1">
    <source>
        <dbReference type="ARBA" id="ARBA00005915"/>
    </source>
</evidence>
<evidence type="ECO:0000256" key="3">
    <source>
        <dbReference type="ARBA" id="ARBA00022722"/>
    </source>
</evidence>
<dbReference type="Pfam" id="PF01368">
    <property type="entry name" value="DHH"/>
    <property type="match status" value="1"/>
</dbReference>
<evidence type="ECO:0000256" key="5">
    <source>
        <dbReference type="ARBA" id="ARBA00022839"/>
    </source>
</evidence>
<dbReference type="PANTHER" id="PTHR30255:SF2">
    <property type="entry name" value="SINGLE-STRANDED-DNA-SPECIFIC EXONUCLEASE RECJ"/>
    <property type="match status" value="1"/>
</dbReference>
<dbReference type="GO" id="GO:0004527">
    <property type="term" value="F:exonuclease activity"/>
    <property type="evidence" value="ECO:0007669"/>
    <property type="project" value="UniProtKB-KW"/>
</dbReference>
<dbReference type="PANTHER" id="PTHR30255">
    <property type="entry name" value="SINGLE-STRANDED-DNA-SPECIFIC EXONUCLEASE RECJ"/>
    <property type="match status" value="1"/>
</dbReference>
<keyword evidence="4" id="KW-0378">Hydrolase</keyword>
<accession>A0ABT8C8S7</accession>
<reference evidence="10" key="1">
    <citation type="journal article" date="2019" name="Int. J. Syst. Evol. Microbiol.">
        <title>The Global Catalogue of Microorganisms (GCM) 10K type strain sequencing project: providing services to taxonomists for standard genome sequencing and annotation.</title>
        <authorList>
            <consortium name="The Broad Institute Genomics Platform"/>
            <consortium name="The Broad Institute Genome Sequencing Center for Infectious Disease"/>
            <person name="Wu L."/>
            <person name="Ma J."/>
        </authorList>
    </citation>
    <scope>NUCLEOTIDE SEQUENCE [LARGE SCALE GENOMIC DNA]</scope>
    <source>
        <strain evidence="10">CECT 7706</strain>
    </source>
</reference>
<feature type="domain" description="RecJ OB" evidence="8">
    <location>
        <begin position="456"/>
        <end position="562"/>
    </location>
</feature>
<dbReference type="EMBL" id="JAUFQS010000007">
    <property type="protein sequence ID" value="MDN3688033.1"/>
    <property type="molecule type" value="Genomic_DNA"/>
</dbReference>
<evidence type="ECO:0000259" key="8">
    <source>
        <dbReference type="Pfam" id="PF17768"/>
    </source>
</evidence>
<comment type="similarity">
    <text evidence="1">Belongs to the RecJ family.</text>
</comment>
<name>A0ABT8C8S7_9BACT</name>
<dbReference type="InterPro" id="IPR041122">
    <property type="entry name" value="RecJ_OB"/>
</dbReference>
<dbReference type="InterPro" id="IPR001667">
    <property type="entry name" value="DDH_dom"/>
</dbReference>
<sequence>MDFRWKLKSKARPEIVEYLSNEINVNPTLANMLVNRGIENFQQAKDYFRPDLDKLHDPMLMKDMDKAVQRLVRAIQNQEPILIYGDYDVDGTTSVSLFYSFIKSFYSNVCFYIPDRYKEGYGISEKGVRYAAENNFKLLISLDCGIKALDKIELANELGLDCIICDHHTPGETLPQAVAVLDPKRKDCPYPYKELSGCGVGFKLVQAFSEFTGRSQANLHTYLDLVAVSIASDIVPITGENRILAYYGLERLNNNPRPGIKALLLKGKVEKDINITDIVFKIGPRINASGRLEHAKASVELLISGTLDEAIRRAELVEDVNAARKNFDENITREALEMIENQELNGSFKSTVLFKEDWHKGVIGIVASRCIEKYYRPTIILTESNSKATGSARSVFDFDIYEAIEACSDLLEQFGGHKYAAGLTLSVENVPAFQKKFETIVSERVSEIHLKPIQEIDDELILDQINYKFYNILKQMAPFGPGNPEPVFCVNQVYAENVRILKEKHLRFEIIQDGQNTRPVCIGFGFAEYYELLNSKMRFNIAFEIRENTFRNTSSLQLYVKDIKFD</sequence>
<protein>
    <recommendedName>
        <fullName evidence="2">Single-stranded-DNA-specific exonuclease RecJ</fullName>
    </recommendedName>
</protein>
<evidence type="ECO:0000313" key="9">
    <source>
        <dbReference type="EMBL" id="MDN3688033.1"/>
    </source>
</evidence>
<dbReference type="RefSeq" id="WP_163384461.1">
    <property type="nucleotide sequence ID" value="NZ_JAUFQS010000007.1"/>
</dbReference>